<comment type="subunit">
    <text evidence="3">Homodimer.</text>
</comment>
<dbReference type="GO" id="GO:0008483">
    <property type="term" value="F:transaminase activity"/>
    <property type="evidence" value="ECO:0007669"/>
    <property type="project" value="UniProtKB-KW"/>
</dbReference>
<dbReference type="FunFam" id="3.40.640.10:FF:000053">
    <property type="entry name" value="Aminotransferase, class I"/>
    <property type="match status" value="1"/>
</dbReference>
<dbReference type="Pfam" id="PF00155">
    <property type="entry name" value="Aminotran_1_2"/>
    <property type="match status" value="1"/>
</dbReference>
<evidence type="ECO:0000256" key="5">
    <source>
        <dbReference type="ARBA" id="ARBA00022679"/>
    </source>
</evidence>
<keyword evidence="4 8" id="KW-0032">Aminotransferase</keyword>
<sequence length="411" mass="44393">MRADWTSFIAEDARALTASEIRDLLKVAERPEVISFAGGVPDATLFPLSEFRAVYAELMADEAAGRSALQYSISEGLPDLRSWIADDMAGDGAKRSIDNILITNGAQQGLDLLARLLLSPGTQLIVEKPSYLGAMQAFACRSPAYVGVGMDAEGPLLAEMEAAFQGGARLAYLQPDFQNPTGLRYSLQRRRDVLALAQRYGALLIEDAAYCKLSYDGAALPSLLALDGEGADSADAGTVIQLGTFSKTLVPAMRIGWLTAPRPLIDRMVLMMQASNLHVSTVNQAVALRAAKKAFPGHLGTVRRVYRAKRDAMVSALTDFMPGNVTFTRPEGGMYVWLTLPEGFDARALLEQALEAEKVAFVPGQAFFCDKSGTNTCRLSFSAGSPERIRDGIERLANLIRRVHNQVGEAA</sequence>
<dbReference type="InterPro" id="IPR015421">
    <property type="entry name" value="PyrdxlP-dep_Trfase_major"/>
</dbReference>
<evidence type="ECO:0000256" key="6">
    <source>
        <dbReference type="ARBA" id="ARBA00022898"/>
    </source>
</evidence>
<accession>A0A7Y0E397</accession>
<keyword evidence="9" id="KW-1185">Reference proteome</keyword>
<dbReference type="Proteomes" id="UP000539372">
    <property type="component" value="Unassembled WGS sequence"/>
</dbReference>
<evidence type="ECO:0000256" key="4">
    <source>
        <dbReference type="ARBA" id="ARBA00022576"/>
    </source>
</evidence>
<organism evidence="8 9">
    <name type="scientific">Pacificispira spongiicola</name>
    <dbReference type="NCBI Taxonomy" id="2729598"/>
    <lineage>
        <taxon>Bacteria</taxon>
        <taxon>Pseudomonadati</taxon>
        <taxon>Pseudomonadota</taxon>
        <taxon>Alphaproteobacteria</taxon>
        <taxon>Rhodospirillales</taxon>
        <taxon>Rhodospirillaceae</taxon>
        <taxon>Pacificispira</taxon>
    </lineage>
</organism>
<evidence type="ECO:0000256" key="2">
    <source>
        <dbReference type="ARBA" id="ARBA00007441"/>
    </source>
</evidence>
<evidence type="ECO:0000313" key="9">
    <source>
        <dbReference type="Proteomes" id="UP000539372"/>
    </source>
</evidence>
<dbReference type="Gene3D" id="3.90.1150.10">
    <property type="entry name" value="Aspartate Aminotransferase, domain 1"/>
    <property type="match status" value="1"/>
</dbReference>
<dbReference type="InterPro" id="IPR004839">
    <property type="entry name" value="Aminotransferase_I/II_large"/>
</dbReference>
<dbReference type="GO" id="GO:0030170">
    <property type="term" value="F:pyridoxal phosphate binding"/>
    <property type="evidence" value="ECO:0007669"/>
    <property type="project" value="InterPro"/>
</dbReference>
<dbReference type="AlphaFoldDB" id="A0A7Y0E397"/>
<evidence type="ECO:0000259" key="7">
    <source>
        <dbReference type="Pfam" id="PF00155"/>
    </source>
</evidence>
<feature type="domain" description="Aminotransferase class I/classII large" evidence="7">
    <location>
        <begin position="59"/>
        <end position="396"/>
    </location>
</feature>
<evidence type="ECO:0000313" key="8">
    <source>
        <dbReference type="EMBL" id="NMM46435.1"/>
    </source>
</evidence>
<evidence type="ECO:0000256" key="1">
    <source>
        <dbReference type="ARBA" id="ARBA00001933"/>
    </source>
</evidence>
<name>A0A7Y0E397_9PROT</name>
<evidence type="ECO:0000256" key="3">
    <source>
        <dbReference type="ARBA" id="ARBA00011738"/>
    </source>
</evidence>
<comment type="caution">
    <text evidence="8">The sequence shown here is derived from an EMBL/GenBank/DDBJ whole genome shotgun (WGS) entry which is preliminary data.</text>
</comment>
<keyword evidence="6" id="KW-0663">Pyridoxal phosphate</keyword>
<dbReference type="GO" id="GO:1901605">
    <property type="term" value="P:alpha-amino acid metabolic process"/>
    <property type="evidence" value="ECO:0007669"/>
    <property type="project" value="TreeGrafter"/>
</dbReference>
<reference evidence="8 9" key="1">
    <citation type="submission" date="2020-04" db="EMBL/GenBank/DDBJ databases">
        <title>Rhodospirillaceae bacterium KN72 isolated from deep sea.</title>
        <authorList>
            <person name="Zhang D.-C."/>
        </authorList>
    </citation>
    <scope>NUCLEOTIDE SEQUENCE [LARGE SCALE GENOMIC DNA]</scope>
    <source>
        <strain evidence="8 9">KN72</strain>
    </source>
</reference>
<dbReference type="InterPro" id="IPR015424">
    <property type="entry name" value="PyrdxlP-dep_Trfase"/>
</dbReference>
<dbReference type="PANTHER" id="PTHR42790">
    <property type="entry name" value="AMINOTRANSFERASE"/>
    <property type="match status" value="1"/>
</dbReference>
<dbReference type="EMBL" id="JABBNT010000005">
    <property type="protein sequence ID" value="NMM46435.1"/>
    <property type="molecule type" value="Genomic_DNA"/>
</dbReference>
<proteinExistence type="inferred from homology"/>
<protein>
    <submittedName>
        <fullName evidence="8">PLP-dependent aminotransferase family protein</fullName>
    </submittedName>
</protein>
<dbReference type="Gene3D" id="3.40.640.10">
    <property type="entry name" value="Type I PLP-dependent aspartate aminotransferase-like (Major domain)"/>
    <property type="match status" value="1"/>
</dbReference>
<dbReference type="PANTHER" id="PTHR42790:SF19">
    <property type="entry name" value="KYNURENINE_ALPHA-AMINOADIPATE AMINOTRANSFERASE, MITOCHONDRIAL"/>
    <property type="match status" value="1"/>
</dbReference>
<dbReference type="RefSeq" id="WP_169626790.1">
    <property type="nucleotide sequence ID" value="NZ_JABBNT010000005.1"/>
</dbReference>
<dbReference type="InterPro" id="IPR050859">
    <property type="entry name" value="Class-I_PLP-dep_aminotransf"/>
</dbReference>
<dbReference type="FunFam" id="3.90.1150.10:FF:000166">
    <property type="entry name" value="Kynurenine/alpha-aminoadipate aminotransferase, mitochondrial"/>
    <property type="match status" value="1"/>
</dbReference>
<keyword evidence="5 8" id="KW-0808">Transferase</keyword>
<dbReference type="CDD" id="cd00609">
    <property type="entry name" value="AAT_like"/>
    <property type="match status" value="1"/>
</dbReference>
<dbReference type="InterPro" id="IPR015422">
    <property type="entry name" value="PyrdxlP-dep_Trfase_small"/>
</dbReference>
<gene>
    <name evidence="8" type="ORF">HH303_18225</name>
</gene>
<dbReference type="SUPFAM" id="SSF53383">
    <property type="entry name" value="PLP-dependent transferases"/>
    <property type="match status" value="1"/>
</dbReference>
<comment type="similarity">
    <text evidence="2">Belongs to the class-I pyridoxal-phosphate-dependent aminotransferase family.</text>
</comment>
<comment type="cofactor">
    <cofactor evidence="1">
        <name>pyridoxal 5'-phosphate</name>
        <dbReference type="ChEBI" id="CHEBI:597326"/>
    </cofactor>
</comment>